<dbReference type="FunFam" id="3.10.100.10:FF:000168">
    <property type="entry name" value="Phospholipase A2 receptor 1"/>
    <property type="match status" value="1"/>
</dbReference>
<dbReference type="GO" id="GO:0007160">
    <property type="term" value="P:cell-matrix adhesion"/>
    <property type="evidence" value="ECO:0007669"/>
    <property type="project" value="TreeGrafter"/>
</dbReference>
<feature type="signal peptide" evidence="25">
    <location>
        <begin position="1"/>
        <end position="19"/>
    </location>
</feature>
<dbReference type="SUPFAM" id="SSF57196">
    <property type="entry name" value="EGF/Laminin"/>
    <property type="match status" value="2"/>
</dbReference>
<dbReference type="SUPFAM" id="SSF50370">
    <property type="entry name" value="Ricin B-like lectins"/>
    <property type="match status" value="1"/>
</dbReference>
<dbReference type="SMART" id="SM00034">
    <property type="entry name" value="CLECT"/>
    <property type="match status" value="8"/>
</dbReference>
<dbReference type="Pfam" id="PF24562">
    <property type="entry name" value="CysR_MRC2_N"/>
    <property type="match status" value="1"/>
</dbReference>
<dbReference type="Pfam" id="PF18372">
    <property type="entry name" value="I-EGF_1"/>
    <property type="match status" value="1"/>
</dbReference>
<dbReference type="CDD" id="cd00062">
    <property type="entry name" value="FN2"/>
    <property type="match status" value="1"/>
</dbReference>
<dbReference type="Gene3D" id="3.30.1680.10">
    <property type="entry name" value="ligand-binding face of the semaphorins, domain 2"/>
    <property type="match status" value="1"/>
</dbReference>
<evidence type="ECO:0000256" key="18">
    <source>
        <dbReference type="ARBA" id="ARBA00023157"/>
    </source>
</evidence>
<dbReference type="Gene3D" id="3.40.50.410">
    <property type="entry name" value="von Willebrand factor, type A domain"/>
    <property type="match status" value="1"/>
</dbReference>
<comment type="subcellular location">
    <subcellularLocation>
        <location evidence="1">Cell junction</location>
        <location evidence="1">Focal adhesion</location>
    </subcellularLocation>
    <subcellularLocation>
        <location evidence="2 23">Cell membrane</location>
        <topology evidence="2 23">Single-pass type I membrane protein</topology>
    </subcellularLocation>
</comment>
<dbReference type="GO" id="GO:0098609">
    <property type="term" value="P:cell-cell adhesion"/>
    <property type="evidence" value="ECO:0007669"/>
    <property type="project" value="TreeGrafter"/>
</dbReference>
<dbReference type="InterPro" id="IPR015812">
    <property type="entry name" value="Integrin_bsu"/>
</dbReference>
<proteinExistence type="inferred from homology"/>
<dbReference type="GO" id="GO:0034685">
    <property type="term" value="C:integrin alphav-beta6 complex"/>
    <property type="evidence" value="ECO:0007669"/>
    <property type="project" value="TreeGrafter"/>
</dbReference>
<dbReference type="PANTHER" id="PTHR10082">
    <property type="entry name" value="INTEGRIN BETA SUBUNIT"/>
    <property type="match status" value="1"/>
</dbReference>
<dbReference type="FunFam" id="2.10.25.10:FF:000043">
    <property type="entry name" value="Integrin beta"/>
    <property type="match status" value="1"/>
</dbReference>
<dbReference type="InterPro" id="IPR016201">
    <property type="entry name" value="PSI"/>
</dbReference>
<dbReference type="InterPro" id="IPR057073">
    <property type="entry name" value="EGF_integrin_2"/>
</dbReference>
<evidence type="ECO:0000256" key="12">
    <source>
        <dbReference type="ARBA" id="ARBA00022842"/>
    </source>
</evidence>
<dbReference type="SUPFAM" id="SSF57440">
    <property type="entry name" value="Kringle-like"/>
    <property type="match status" value="1"/>
</dbReference>
<dbReference type="PROSITE" id="PS00243">
    <property type="entry name" value="I_EGF_1"/>
    <property type="match status" value="1"/>
</dbReference>
<evidence type="ECO:0000256" key="24">
    <source>
        <dbReference type="SAM" id="Phobius"/>
    </source>
</evidence>
<evidence type="ECO:0000256" key="6">
    <source>
        <dbReference type="ARBA" id="ARBA00022583"/>
    </source>
</evidence>
<dbReference type="Gene3D" id="2.10.25.10">
    <property type="entry name" value="Laminin"/>
    <property type="match status" value="4"/>
</dbReference>
<evidence type="ECO:0000256" key="22">
    <source>
        <dbReference type="PROSITE-ProRule" id="PRU00479"/>
    </source>
</evidence>
<feature type="chain" id="PRO_5018013684" description="Integrin beta" evidence="25">
    <location>
        <begin position="20"/>
        <end position="2268"/>
    </location>
</feature>
<dbReference type="PANTHER" id="PTHR10082:SF11">
    <property type="entry name" value="INTEGRIN BETA-6"/>
    <property type="match status" value="1"/>
</dbReference>
<keyword evidence="17 24" id="KW-0472">Membrane</keyword>
<keyword evidence="7 23" id="KW-0812">Transmembrane</keyword>
<dbReference type="InterPro" id="IPR032695">
    <property type="entry name" value="Integrin_dom_sf"/>
</dbReference>
<dbReference type="FunFam" id="3.30.1680.10:FF:000002">
    <property type="entry name" value="Integrin beta"/>
    <property type="match status" value="1"/>
</dbReference>
<keyword evidence="9 25" id="KW-0732">Signal</keyword>
<evidence type="ECO:0000259" key="26">
    <source>
        <dbReference type="PROSITE" id="PS50041"/>
    </source>
</evidence>
<feature type="domain" description="C-type lectin" evidence="26">
    <location>
        <begin position="1645"/>
        <end position="1758"/>
    </location>
</feature>
<dbReference type="SMART" id="SM01241">
    <property type="entry name" value="Integrin_b_cyt"/>
    <property type="match status" value="1"/>
</dbReference>
<keyword evidence="20" id="KW-0325">Glycoprotein</keyword>
<evidence type="ECO:0000256" key="14">
    <source>
        <dbReference type="ARBA" id="ARBA00022949"/>
    </source>
</evidence>
<dbReference type="SMART" id="SM00187">
    <property type="entry name" value="INB"/>
    <property type="match status" value="1"/>
</dbReference>
<evidence type="ECO:0000256" key="21">
    <source>
        <dbReference type="ARBA" id="ARBA00046864"/>
    </source>
</evidence>
<organism evidence="28 29">
    <name type="scientific">Anabarilius grahami</name>
    <name type="common">Kanglang fish</name>
    <name type="synonym">Barilius grahami</name>
    <dbReference type="NCBI Taxonomy" id="495550"/>
    <lineage>
        <taxon>Eukaryota</taxon>
        <taxon>Metazoa</taxon>
        <taxon>Chordata</taxon>
        <taxon>Craniata</taxon>
        <taxon>Vertebrata</taxon>
        <taxon>Euteleostomi</taxon>
        <taxon>Actinopterygii</taxon>
        <taxon>Neopterygii</taxon>
        <taxon>Teleostei</taxon>
        <taxon>Ostariophysi</taxon>
        <taxon>Cypriniformes</taxon>
        <taxon>Xenocyprididae</taxon>
        <taxon>Xenocypridinae</taxon>
        <taxon>Xenocypridinae incertae sedis</taxon>
        <taxon>Anabarilius</taxon>
    </lineage>
</organism>
<dbReference type="InterPro" id="IPR014836">
    <property type="entry name" value="Integrin_bsu_cyt_dom"/>
</dbReference>
<feature type="domain" description="C-type lectin" evidence="26">
    <location>
        <begin position="1061"/>
        <end position="1174"/>
    </location>
</feature>
<dbReference type="InterPro" id="IPR036943">
    <property type="entry name" value="FN_type2_sf"/>
</dbReference>
<keyword evidence="5" id="KW-0245">EGF-like domain</keyword>
<evidence type="ECO:0000256" key="3">
    <source>
        <dbReference type="ARBA" id="ARBA00007449"/>
    </source>
</evidence>
<dbReference type="Pfam" id="PF00040">
    <property type="entry name" value="fn2"/>
    <property type="match status" value="1"/>
</dbReference>
<dbReference type="PROSITE" id="PS51092">
    <property type="entry name" value="FN2_2"/>
    <property type="match status" value="1"/>
</dbReference>
<keyword evidence="12" id="KW-0460">Magnesium</keyword>
<dbReference type="InterPro" id="IPR001304">
    <property type="entry name" value="C-type_lectin-like"/>
</dbReference>
<dbReference type="InterPro" id="IPR012896">
    <property type="entry name" value="Integrin_bsu_tail"/>
</dbReference>
<dbReference type="Gene3D" id="2.80.10.50">
    <property type="match status" value="1"/>
</dbReference>
<comment type="caution">
    <text evidence="28">The sequence shown here is derived from an EMBL/GenBank/DDBJ whole genome shotgun (WGS) entry which is preliminary data.</text>
</comment>
<feature type="domain" description="C-type lectin" evidence="26">
    <location>
        <begin position="1930"/>
        <end position="2031"/>
    </location>
</feature>
<dbReference type="Pfam" id="PF17205">
    <property type="entry name" value="PSI_integrin"/>
    <property type="match status" value="1"/>
</dbReference>
<dbReference type="SUPFAM" id="SSF56436">
    <property type="entry name" value="C-type lectin-like"/>
    <property type="match status" value="8"/>
</dbReference>
<keyword evidence="11" id="KW-0106">Calcium</keyword>
<dbReference type="Pfam" id="PF00362">
    <property type="entry name" value="Integrin_beta"/>
    <property type="match status" value="1"/>
</dbReference>
<feature type="domain" description="C-type lectin" evidence="26">
    <location>
        <begin position="1500"/>
        <end position="1622"/>
    </location>
</feature>
<dbReference type="GO" id="GO:0016477">
    <property type="term" value="P:cell migration"/>
    <property type="evidence" value="ECO:0007669"/>
    <property type="project" value="TreeGrafter"/>
</dbReference>
<evidence type="ECO:0000256" key="5">
    <source>
        <dbReference type="ARBA" id="ARBA00022536"/>
    </source>
</evidence>
<evidence type="ECO:0000256" key="19">
    <source>
        <dbReference type="ARBA" id="ARBA00023170"/>
    </source>
</evidence>
<keyword evidence="18 22" id="KW-1015">Disulfide bond</keyword>
<comment type="subunit">
    <text evidence="21">Heterodimer of an alpha and a beta subunit. Interacts with FLNB. Interacts with HAX1. ITGAV:ITGB6 interacts with FBN1. ITGAV:ITGB6 interacts with TGFB1.</text>
</comment>
<evidence type="ECO:0000256" key="25">
    <source>
        <dbReference type="SAM" id="SignalP"/>
    </source>
</evidence>
<dbReference type="InterPro" id="IPR002369">
    <property type="entry name" value="Integrin_bsu_VWA"/>
</dbReference>
<feature type="domain" description="C-type lectin" evidence="26">
    <location>
        <begin position="1203"/>
        <end position="1322"/>
    </location>
</feature>
<dbReference type="Gene3D" id="3.10.100.10">
    <property type="entry name" value="Mannose-Binding Protein A, subunit A"/>
    <property type="match status" value="8"/>
</dbReference>
<evidence type="ECO:0000256" key="10">
    <source>
        <dbReference type="ARBA" id="ARBA00022737"/>
    </source>
</evidence>
<dbReference type="InterPro" id="IPR000772">
    <property type="entry name" value="Ricin_B_lectin"/>
</dbReference>
<dbReference type="InterPro" id="IPR057243">
    <property type="entry name" value="Integrin_I-EGF_CS"/>
</dbReference>
<dbReference type="GO" id="GO:0033627">
    <property type="term" value="P:cell adhesion mediated by integrin"/>
    <property type="evidence" value="ECO:0007669"/>
    <property type="project" value="TreeGrafter"/>
</dbReference>
<dbReference type="InterPro" id="IPR000562">
    <property type="entry name" value="FN_type2_dom"/>
</dbReference>
<dbReference type="InterPro" id="IPR033760">
    <property type="entry name" value="Integrin_beta_N"/>
</dbReference>
<dbReference type="SMART" id="SM00423">
    <property type="entry name" value="PSI"/>
    <property type="match status" value="1"/>
</dbReference>
<evidence type="ECO:0000313" key="28">
    <source>
        <dbReference type="EMBL" id="ROI84217.1"/>
    </source>
</evidence>
<evidence type="ECO:0000256" key="20">
    <source>
        <dbReference type="ARBA" id="ARBA00023180"/>
    </source>
</evidence>
<dbReference type="Pfam" id="PF00059">
    <property type="entry name" value="Lectin_C"/>
    <property type="match status" value="8"/>
</dbReference>
<keyword evidence="10" id="KW-0677">Repeat</keyword>
<evidence type="ECO:0000256" key="9">
    <source>
        <dbReference type="ARBA" id="ARBA00022729"/>
    </source>
</evidence>
<dbReference type="SMART" id="SM00059">
    <property type="entry name" value="FN2"/>
    <property type="match status" value="1"/>
</dbReference>
<dbReference type="Pfam" id="PF07974">
    <property type="entry name" value="EGF_2"/>
    <property type="match status" value="1"/>
</dbReference>
<keyword evidence="14" id="KW-0965">Cell junction</keyword>
<dbReference type="InterPro" id="IPR035992">
    <property type="entry name" value="Ricin_B-like_lectins"/>
</dbReference>
<dbReference type="GO" id="GO:0005178">
    <property type="term" value="F:integrin binding"/>
    <property type="evidence" value="ECO:0007669"/>
    <property type="project" value="TreeGrafter"/>
</dbReference>
<evidence type="ECO:0000256" key="16">
    <source>
        <dbReference type="ARBA" id="ARBA00023037"/>
    </source>
</evidence>
<dbReference type="EMBL" id="RJVU01067363">
    <property type="protein sequence ID" value="ROI84217.1"/>
    <property type="molecule type" value="Genomic_DNA"/>
</dbReference>
<dbReference type="PROSITE" id="PS00615">
    <property type="entry name" value="C_TYPE_LECTIN_1"/>
    <property type="match status" value="1"/>
</dbReference>
<dbReference type="GO" id="GO:0007229">
    <property type="term" value="P:integrin-mediated signaling pathway"/>
    <property type="evidence" value="ECO:0007669"/>
    <property type="project" value="UniProtKB-KW"/>
</dbReference>
<dbReference type="InterPro" id="IPR013806">
    <property type="entry name" value="Kringle-like"/>
</dbReference>
<keyword evidence="15 24" id="KW-1133">Transmembrane helix</keyword>
<protein>
    <recommendedName>
        <fullName evidence="23">Integrin beta</fullName>
    </recommendedName>
</protein>
<dbReference type="Pfam" id="PF08725">
    <property type="entry name" value="Integrin_b_cyt"/>
    <property type="match status" value="1"/>
</dbReference>
<dbReference type="GO" id="GO:0005925">
    <property type="term" value="C:focal adhesion"/>
    <property type="evidence" value="ECO:0007669"/>
    <property type="project" value="UniProtKB-SubCell"/>
</dbReference>
<dbReference type="FunFam" id="2.10.10.10:FF:000001">
    <property type="entry name" value="Fibronectin 1a isoform 1"/>
    <property type="match status" value="1"/>
</dbReference>
<dbReference type="PRINTS" id="PR00013">
    <property type="entry name" value="FNTYPEII"/>
</dbReference>
<evidence type="ECO:0000256" key="8">
    <source>
        <dbReference type="ARBA" id="ARBA00022723"/>
    </source>
</evidence>
<feature type="domain" description="C-type lectin" evidence="26">
    <location>
        <begin position="2062"/>
        <end position="2185"/>
    </location>
</feature>
<comment type="similarity">
    <text evidence="3 23">Belongs to the integrin beta chain family.</text>
</comment>
<keyword evidence="19 28" id="KW-0675">Receptor</keyword>
<keyword evidence="6" id="KW-0254">Endocytosis</keyword>
<evidence type="ECO:0000256" key="7">
    <source>
        <dbReference type="ARBA" id="ARBA00022692"/>
    </source>
</evidence>
<evidence type="ECO:0000256" key="15">
    <source>
        <dbReference type="ARBA" id="ARBA00022989"/>
    </source>
</evidence>
<evidence type="ECO:0000256" key="23">
    <source>
        <dbReference type="RuleBase" id="RU000633"/>
    </source>
</evidence>
<dbReference type="SUPFAM" id="SSF69687">
    <property type="entry name" value="Integrin beta tail domain"/>
    <property type="match status" value="1"/>
</dbReference>
<feature type="transmembrane region" description="Helical" evidence="24">
    <location>
        <begin position="822"/>
        <end position="842"/>
    </location>
</feature>
<dbReference type="Gene3D" id="2.10.10.10">
    <property type="entry name" value="Fibronectin, type II, collagen-binding"/>
    <property type="match status" value="1"/>
</dbReference>
<evidence type="ECO:0000256" key="1">
    <source>
        <dbReference type="ARBA" id="ARBA00004246"/>
    </source>
</evidence>
<evidence type="ECO:0000256" key="4">
    <source>
        <dbReference type="ARBA" id="ARBA00022475"/>
    </source>
</evidence>
<dbReference type="GO" id="GO:0006897">
    <property type="term" value="P:endocytosis"/>
    <property type="evidence" value="ECO:0007669"/>
    <property type="project" value="UniProtKB-KW"/>
</dbReference>
<dbReference type="FunFam" id="2.10.25.10:FF:000075">
    <property type="entry name" value="Integrin beta"/>
    <property type="match status" value="1"/>
</dbReference>
<feature type="disulfide bond" evidence="22">
    <location>
        <begin position="1014"/>
        <end position="1041"/>
    </location>
</feature>
<dbReference type="GO" id="GO:0046872">
    <property type="term" value="F:metal ion binding"/>
    <property type="evidence" value="ECO:0007669"/>
    <property type="project" value="UniProtKB-KW"/>
</dbReference>
<accession>A0A3N0XPB5</accession>
<dbReference type="InterPro" id="IPR040622">
    <property type="entry name" value="EGF_integrin_1"/>
</dbReference>
<dbReference type="SUPFAM" id="SSF69179">
    <property type="entry name" value="Integrin domains"/>
    <property type="match status" value="1"/>
</dbReference>
<dbReference type="FunFam" id="2.10.25.10:FF:000076">
    <property type="entry name" value="Integrin beta"/>
    <property type="match status" value="1"/>
</dbReference>
<dbReference type="SUPFAM" id="SSF53300">
    <property type="entry name" value="vWA-like"/>
    <property type="match status" value="1"/>
</dbReference>
<dbReference type="FunFam" id="3.40.50.410:FF:000002">
    <property type="entry name" value="Integrin beta"/>
    <property type="match status" value="1"/>
</dbReference>
<dbReference type="CDD" id="cd00037">
    <property type="entry name" value="CLECT"/>
    <property type="match status" value="6"/>
</dbReference>
<dbReference type="PROSITE" id="PS50041">
    <property type="entry name" value="C_TYPE_LECTIN_2"/>
    <property type="match status" value="8"/>
</dbReference>
<keyword evidence="4" id="KW-1003">Cell membrane</keyword>
<name>A0A3N0XPB5_ANAGA</name>
<dbReference type="InterPro" id="IPR036465">
    <property type="entry name" value="vWFA_dom_sf"/>
</dbReference>
<dbReference type="GO" id="GO:0009986">
    <property type="term" value="C:cell surface"/>
    <property type="evidence" value="ECO:0007669"/>
    <property type="project" value="TreeGrafter"/>
</dbReference>
<feature type="transmembrane region" description="Helical" evidence="24">
    <location>
        <begin position="704"/>
        <end position="724"/>
    </location>
</feature>
<feature type="domain" description="Fibronectin type-II" evidence="27">
    <location>
        <begin position="995"/>
        <end position="1043"/>
    </location>
</feature>
<feature type="domain" description="C-type lectin" evidence="26">
    <location>
        <begin position="1784"/>
        <end position="1898"/>
    </location>
</feature>
<dbReference type="Pfam" id="PF23105">
    <property type="entry name" value="EGF_integrin"/>
    <property type="match status" value="1"/>
</dbReference>
<feature type="disulfide bond" evidence="22">
    <location>
        <begin position="1000"/>
        <end position="1026"/>
    </location>
</feature>
<reference evidence="28 29" key="1">
    <citation type="submission" date="2018-10" db="EMBL/GenBank/DDBJ databases">
        <title>Genome assembly for a Yunnan-Guizhou Plateau 3E fish, Anabarilius grahami (Regan), and its evolutionary and genetic applications.</title>
        <authorList>
            <person name="Jiang W."/>
        </authorList>
    </citation>
    <scope>NUCLEOTIDE SEQUENCE [LARGE SCALE GENOMIC DNA]</scope>
    <source>
        <strain evidence="28">AG-KIZ</strain>
        <tissue evidence="28">Muscle</tissue>
    </source>
</reference>
<evidence type="ECO:0000313" key="29">
    <source>
        <dbReference type="Proteomes" id="UP000281406"/>
    </source>
</evidence>
<dbReference type="Proteomes" id="UP000281406">
    <property type="component" value="Unassembled WGS sequence"/>
</dbReference>
<dbReference type="PROSITE" id="PS52047">
    <property type="entry name" value="I_EGF_2"/>
    <property type="match status" value="3"/>
</dbReference>
<dbReference type="SUPFAM" id="SSF103575">
    <property type="entry name" value="Plexin repeat"/>
    <property type="match status" value="1"/>
</dbReference>
<evidence type="ECO:0000256" key="2">
    <source>
        <dbReference type="ARBA" id="ARBA00004251"/>
    </source>
</evidence>
<evidence type="ECO:0000259" key="27">
    <source>
        <dbReference type="PROSITE" id="PS51092"/>
    </source>
</evidence>
<feature type="transmembrane region" description="Helical" evidence="24">
    <location>
        <begin position="2206"/>
        <end position="2229"/>
    </location>
</feature>
<dbReference type="Gene3D" id="1.20.5.100">
    <property type="entry name" value="Cytochrome c1, transmembrane anchor, C-terminal"/>
    <property type="match status" value="1"/>
</dbReference>
<dbReference type="InterPro" id="IPR013111">
    <property type="entry name" value="EGF_extracell"/>
</dbReference>
<sequence length="2268" mass="254968">MGIVSLYLVLHFWLGTVGGTCSQFSALSCDECLQLGPQCAWCTLQNFTDFFSIEERCDTPEALLQKGCSGEFVEFPVTNVKVLKDQGLGKRAGHANVSYIAPQKMHLQLRPGSQLTFQIQVQQPEDHPVDIYYLMDLSASMVDDLKMIKDLGSTLSKEMASLTSKFRLGFGSFVEKPVLPFIKITREELANPCRSVDRECPPTFGYRHLLSLTSSTDKFNEIVSKQQVSANIDVPEGGFDAIMQAAVCGDRIGWRNDSMKLLVFVSDADSHFGMDSKLSGIVVPNDGECHMDGNNEYSMTAHLEYPTLGQLVDKLVENNILLIFAVTENQRQNYENYASLIPGATVGVLASDSRNILELIMTSYKELRSEIDLEVLGNTEDLQISFTALCQDGTIIPGHKNCSNVKAGDVVSFNIMVELKGCLAGPRRFSLRPAGFQDTLEIELESQCVCDCHQTPEANSTYCSRGRGALECGACVCDPGFVGPKCECTEGQDQVSDCREHEGAEMCSGQGECFCGQCVCHPSNFGRVYGAYCECDDFSCLRFRGEICGGHGECDCGECVCHRGWMGEFCNCSTSTNLCTSADGSVCSGRGKCVCGKCECTVPGASGERCERCPTCEDICNLPRSCVECYLKTKGPSDECAMKCNSLHATVSNSTDFEESRAALCTLQNEDSCLLSFSLVDSDHGSIIYNPKLYACPDPPNAPLIALGVCMSVLIIGITLLVIWKFLVSVHDRKEVAKFEAEKAKARWQSRSNLVASRLEQTGCKKRGIFCLFLPYGETSDVENLKTCGKCGEKQAAVYAARSTPVEMQGYTQTLRIRFHKAFYVLYMLLYVYIFACAAAEVSDKSEVWNKTQLLELYSKGVFRLESVSQERCLLADSSGLSLTSCEPPSAGLLWKWVSRHRLYNLGTSRCLGINTTKLQPDVGIFECDVSLTTMWWRCGGGSMLYGAMNNKLAVVDSKVVVKKAVLQQWRIYGAAGEGPCAYPYEDIHTLQGNSHGMTCSIPFKYNNKWFWDCTSEGREDRHLWCATTNHYDQDEKWGFCPNSVSGCNEFWESHPELNACYQFNLYSILTWSQALTSCQSQGGSLLSITQSSEQSYIRERLSDMGVMVWIGLNHLSQHGGWQWSDGSPLTLVSHTADLTSTPVQQNQQCGVFNSTQGSWQSLSCESALPYICKKTTNYSRNAEPLDNWQYKQTICPDGWLDHNGFCYHYLEEKSSWDSSSSACKALEAELVSIHSLSQQELLMKILLVIEEPDSNVWIGLHKEAKLPAVQWSDNSPVTFTSWYSQEPSHHHGDKRICVTADQKEGRWQFAECEEQHAAICKASGLVPQHPAGEWDEGCPEDWRRKDDCCYKITDQEQTFADAVRGYYCKSLVTVENRFEQAFLNSLINEMGGSDSQHYWTALQDQKRNGEYCWLTWDNSSTPLNYNNWNRHQPVSIGGCVVMSGGQALGQWEVKNCNTFKALAVCKQEVSSDNYTLIPVPHIDINAPCPTGWESRKGLSHCYKVYHSEKILMQRTWSEAQFFCRALGADLASFNHYEDQAFVKNLLSMMFQSTEGRWFWVGFTKRNPRSNGAWEWSDGTPVVTFFIEDMNEVDSRMCAVYSDLTNTLTPHSCDSKYEWICKVPRGVELVKPYWYSDQLEPWVFFRGAEYYIASKPFPWEAVAFACKMMGADLLSVHSSDELNFIRDRMKDSEYWWIGLSANNNHNGLSWTDGSALDYENWEKGRFSRKPGQNCIQMSSESGQWSAGNCKDPHGYVCKRRTVSVLEDPREPHYIGSCPENWFYYGHKCLFLHLPARPEEGNTWQEAQTKCLSYQGSLVSIEDEIEQAYIVMLLHGRSAGIWIGAQGRFSPKWSNGKQLVYGNWERSNYKSPMEPHCTYLSNSHIFRMTGVWQDDVCTESIYGFVCQKLQDITKRPTQPYYTASSLDTSEYKNHSYRIIHGNLSWYEAQKACLDKGAALVSITDPYHQAYLTVLMNRLDAPLWIGLYSTDDDTSHQWSDGSEGSFTNWEMPMGDGGCTFMNVNGRWKDAECDMLLSGAICYIPPPKSIAFSYEVVCPETWLKFRGSCYHFKNFATKMTLEEARNHCKKNGNSSDLLTVQDDEESRFVLNELGRYYKGPRKMWLGVFYNTDKGALTRLDGSPLKYTYWRSKAPDSSVMRAGLCVTMRISDAVWQLANCTDKQGFVCRTSSGAIKEVEVEPLKGLHRGVISVAAFVAIVLFAVMIGSLWLLYKRNSLCNQRLPTFGSAYYRQTSSHASEQDENVLLPDLET</sequence>
<keyword evidence="8" id="KW-0479">Metal-binding</keyword>
<keyword evidence="16 23" id="KW-0401">Integrin</keyword>
<feature type="domain" description="C-type lectin" evidence="26">
    <location>
        <begin position="1346"/>
        <end position="1458"/>
    </location>
</feature>
<keyword evidence="13 23" id="KW-0130">Cell adhesion</keyword>
<gene>
    <name evidence="28" type="ORF">DPX16_19989</name>
</gene>
<evidence type="ECO:0000256" key="13">
    <source>
        <dbReference type="ARBA" id="ARBA00022889"/>
    </source>
</evidence>
<dbReference type="OrthoDB" id="5858677at2759"/>
<dbReference type="InterPro" id="IPR036349">
    <property type="entry name" value="Integrin_bsu_tail_dom_sf"/>
</dbReference>
<evidence type="ECO:0000256" key="17">
    <source>
        <dbReference type="ARBA" id="ARBA00023136"/>
    </source>
</evidence>
<evidence type="ECO:0000256" key="11">
    <source>
        <dbReference type="ARBA" id="ARBA00022837"/>
    </source>
</evidence>
<dbReference type="SMART" id="SM01242">
    <property type="entry name" value="Integrin_B_tail"/>
    <property type="match status" value="1"/>
</dbReference>
<dbReference type="PROSITE" id="PS50231">
    <property type="entry name" value="RICIN_B_LECTIN"/>
    <property type="match status" value="1"/>
</dbReference>
<dbReference type="InterPro" id="IPR016186">
    <property type="entry name" value="C-type_lectin-like/link_sf"/>
</dbReference>
<dbReference type="InterPro" id="IPR016187">
    <property type="entry name" value="CTDL_fold"/>
</dbReference>
<dbReference type="Gene3D" id="2.60.40.1510">
    <property type="entry name" value="ntegrin, alpha v. Chain A, domain 3"/>
    <property type="match status" value="1"/>
</dbReference>
<dbReference type="InterPro" id="IPR018378">
    <property type="entry name" value="C-type_lectin_CS"/>
</dbReference>
<keyword evidence="29" id="KW-1185">Reference proteome</keyword>
<dbReference type="PRINTS" id="PR01186">
    <property type="entry name" value="INTEGRINB"/>
</dbReference>